<evidence type="ECO:0000256" key="1">
    <source>
        <dbReference type="ARBA" id="ARBA00004418"/>
    </source>
</evidence>
<dbReference type="Pfam" id="PF16332">
    <property type="entry name" value="DUF4962"/>
    <property type="match status" value="1"/>
</dbReference>
<dbReference type="Gene3D" id="2.70.98.70">
    <property type="match status" value="1"/>
</dbReference>
<dbReference type="PANTHER" id="PTHR39210:SF1">
    <property type="entry name" value="HEPARIN-SULFATE LYASE"/>
    <property type="match status" value="1"/>
</dbReference>
<dbReference type="InterPro" id="IPR032518">
    <property type="entry name" value="HepII_N"/>
</dbReference>
<proteinExistence type="predicted"/>
<dbReference type="AlphaFoldDB" id="A0A255DXC7"/>
<dbReference type="InterPro" id="IPR012480">
    <property type="entry name" value="Hepar_II_III_C"/>
</dbReference>
<accession>A0A255DXC7</accession>
<comment type="subcellular location">
    <subcellularLocation>
        <location evidence="1">Periplasm</location>
    </subcellularLocation>
</comment>
<dbReference type="PANTHER" id="PTHR39210">
    <property type="entry name" value="HEPARIN-SULFATE LYASE"/>
    <property type="match status" value="1"/>
</dbReference>
<evidence type="ECO:0000313" key="8">
    <source>
        <dbReference type="Proteomes" id="UP000216533"/>
    </source>
</evidence>
<dbReference type="Pfam" id="PF07940">
    <property type="entry name" value="Hepar_II_III_C"/>
    <property type="match status" value="1"/>
</dbReference>
<dbReference type="Gene3D" id="1.50.10.100">
    <property type="entry name" value="Chondroitin AC/alginate lyase"/>
    <property type="match status" value="1"/>
</dbReference>
<evidence type="ECO:0000256" key="3">
    <source>
        <dbReference type="ARBA" id="ARBA00022764"/>
    </source>
</evidence>
<sequence length="792" mass="88298">MRAAVRWQTWLGWRRLVKDVRKTMIHPHLNPRQPRSELACGTNPPVFVWEVADAAPGASRNRLTLARDADLSDVVWIVDTDTPIHLPTAALAPGDYWWTVTSADTADPDGTATTSETWRFTVPETAPVVEVPEVETWLERMSSAHPRLHVREEELAQLRARFADSPLREGLLERAAATLAEPHDLAEPDHLPDIEEVGQEAWFKAWRGGVEPTQAFVNRAQDMALAYVLTEEPAYARAAAQRIVSLAQWDPDGATEVSVHSEGHMATYWHTAKVTDWVWDHFTEAERGQVIAHYAKRSANQFQQLAHTIPYGTKSFDSHSGRKIVFLSLWALVLADEVPEALTWLRWLRPVTCGIWPVWSGEDGAWAEGPSYASAYVAIMSMLATTLKHQADVDIYQRPFWEGHAQWRRWMLPAYAEWMGFGDGTTAATSRGSNRDLIETVARETGNGVLRPYLDRLNAQLELEGGEGKEPAPSAEKLLLSLMTEIPEAILQPESHARIFPGTGWAGIRSHLDGEAADDVAVGFRSSPFGSVSHSHADNNDFFMHVGGQIMLMPSGYYDGYSTDHHAHWARHTKAHNCVTLSDAGQLSRSPLSVGAIEAASIGEQLVYWRGNADASYPQADRCRRHLLWLPDVSVLVLLDEMVPLAQTECALQSNLHSFAEFQIEDPERRFTLRRGDSSLTGHFLHHQTGFFETSDVTRPEPLLTKRGAVQYHLRFSLPYGPAVLPLVLVPGVRGQDPAPVETELQEGREYARIGEWAISVSAHWQPGEEIARISGPAGRWRIDPEAGLVAD</sequence>
<dbReference type="EMBL" id="NMVI01000029">
    <property type="protein sequence ID" value="OYN83987.1"/>
    <property type="molecule type" value="Genomic_DNA"/>
</dbReference>
<dbReference type="GO" id="GO:0005975">
    <property type="term" value="P:carbohydrate metabolic process"/>
    <property type="evidence" value="ECO:0007669"/>
    <property type="project" value="UniProtKB-ARBA"/>
</dbReference>
<dbReference type="GO" id="GO:0016829">
    <property type="term" value="F:lyase activity"/>
    <property type="evidence" value="ECO:0007669"/>
    <property type="project" value="UniProtKB-KW"/>
</dbReference>
<name>A0A255DXC7_9ACTN</name>
<evidence type="ECO:0000259" key="6">
    <source>
        <dbReference type="Pfam" id="PF16332"/>
    </source>
</evidence>
<dbReference type="SUPFAM" id="SSF48230">
    <property type="entry name" value="Chondroitin AC/alginate lyase"/>
    <property type="match status" value="1"/>
</dbReference>
<evidence type="ECO:0000313" key="7">
    <source>
        <dbReference type="EMBL" id="OYN83987.1"/>
    </source>
</evidence>
<dbReference type="Gene3D" id="2.60.40.10">
    <property type="entry name" value="Immunoglobulins"/>
    <property type="match status" value="1"/>
</dbReference>
<reference evidence="7 8" key="1">
    <citation type="submission" date="2017-07" db="EMBL/GenBank/DDBJ databases">
        <title>Draft whole genome sequences of clinical Proprionibacteriaceae strains.</title>
        <authorList>
            <person name="Bernier A.-M."/>
            <person name="Bernard K."/>
            <person name="Domingo M.-C."/>
        </authorList>
    </citation>
    <scope>NUCLEOTIDE SEQUENCE [LARGE SCALE GENOMIC DNA]</scope>
    <source>
        <strain evidence="7 8">NML 160184</strain>
    </source>
</reference>
<dbReference type="Proteomes" id="UP000216533">
    <property type="component" value="Unassembled WGS sequence"/>
</dbReference>
<evidence type="ECO:0000256" key="4">
    <source>
        <dbReference type="ARBA" id="ARBA00023239"/>
    </source>
</evidence>
<keyword evidence="4" id="KW-0456">Lyase</keyword>
<keyword evidence="3" id="KW-0574">Periplasm</keyword>
<dbReference type="InterPro" id="IPR008929">
    <property type="entry name" value="Chondroitin_lyas"/>
</dbReference>
<evidence type="ECO:0000256" key="2">
    <source>
        <dbReference type="ARBA" id="ARBA00022729"/>
    </source>
</evidence>
<comment type="caution">
    <text evidence="7">The sequence shown here is derived from an EMBL/GenBank/DDBJ whole genome shotgun (WGS) entry which is preliminary data.</text>
</comment>
<protein>
    <submittedName>
        <fullName evidence="7">Uncharacterized protein</fullName>
    </submittedName>
</protein>
<dbReference type="InterPro" id="IPR013783">
    <property type="entry name" value="Ig-like_fold"/>
</dbReference>
<feature type="domain" description="Heparinase II N-terminal" evidence="6">
    <location>
        <begin position="55"/>
        <end position="457"/>
    </location>
</feature>
<feature type="domain" description="Heparinase II/III-like C-terminal" evidence="5">
    <location>
        <begin position="497"/>
        <end position="678"/>
    </location>
</feature>
<keyword evidence="2" id="KW-0732">Signal</keyword>
<organism evidence="7 8">
    <name type="scientific">Parenemella sanctibonifatiensis</name>
    <dbReference type="NCBI Taxonomy" id="2016505"/>
    <lineage>
        <taxon>Bacteria</taxon>
        <taxon>Bacillati</taxon>
        <taxon>Actinomycetota</taxon>
        <taxon>Actinomycetes</taxon>
        <taxon>Propionibacteriales</taxon>
        <taxon>Propionibacteriaceae</taxon>
        <taxon>Parenemella</taxon>
    </lineage>
</organism>
<evidence type="ECO:0000259" key="5">
    <source>
        <dbReference type="Pfam" id="PF07940"/>
    </source>
</evidence>
<dbReference type="GO" id="GO:0042597">
    <property type="term" value="C:periplasmic space"/>
    <property type="evidence" value="ECO:0007669"/>
    <property type="project" value="UniProtKB-SubCell"/>
</dbReference>
<gene>
    <name evidence="7" type="ORF">CGZ92_13065</name>
</gene>